<dbReference type="PRINTS" id="PR00205">
    <property type="entry name" value="CADHERIN"/>
</dbReference>
<dbReference type="PANTHER" id="PTHR24027">
    <property type="entry name" value="CADHERIN-23"/>
    <property type="match status" value="1"/>
</dbReference>
<evidence type="ECO:0000256" key="4">
    <source>
        <dbReference type="ARBA" id="ARBA00022692"/>
    </source>
</evidence>
<feature type="transmembrane region" description="Helical" evidence="16">
    <location>
        <begin position="637"/>
        <end position="656"/>
    </location>
</feature>
<dbReference type="CDD" id="cd11304">
    <property type="entry name" value="Cadherin_repeat"/>
    <property type="match status" value="5"/>
</dbReference>
<dbReference type="Gene3D" id="4.10.900.10">
    <property type="entry name" value="TCF3-CBD (Catenin binding domain)"/>
    <property type="match status" value="1"/>
</dbReference>
<dbReference type="GO" id="GO:0045296">
    <property type="term" value="F:cadherin binding"/>
    <property type="evidence" value="ECO:0007669"/>
    <property type="project" value="TreeGrafter"/>
</dbReference>
<evidence type="ECO:0000256" key="5">
    <source>
        <dbReference type="ARBA" id="ARBA00022723"/>
    </source>
</evidence>
<keyword evidence="3" id="KW-1003">Cell membrane</keyword>
<dbReference type="GO" id="GO:0044331">
    <property type="term" value="P:cell-cell adhesion mediated by cadherin"/>
    <property type="evidence" value="ECO:0007669"/>
    <property type="project" value="TreeGrafter"/>
</dbReference>
<dbReference type="FunFam" id="2.60.40.60:FF:000008">
    <property type="entry name" value="Cadherin 24"/>
    <property type="match status" value="1"/>
</dbReference>
<keyword evidence="5" id="KW-0479">Metal-binding</keyword>
<dbReference type="FunFam" id="2.60.40.60:FF:000009">
    <property type="entry name" value="Cadherin 24"/>
    <property type="match status" value="1"/>
</dbReference>
<accession>A0A9Y4JYB2</accession>
<dbReference type="GeneID" id="103356686"/>
<evidence type="ECO:0000256" key="9">
    <source>
        <dbReference type="ARBA" id="ARBA00022949"/>
    </source>
</evidence>
<feature type="signal peptide" evidence="17">
    <location>
        <begin position="1"/>
        <end position="29"/>
    </location>
</feature>
<organism evidence="19 20">
    <name type="scientific">Stegastes partitus</name>
    <name type="common">bicolor damselfish</name>
    <dbReference type="NCBI Taxonomy" id="144197"/>
    <lineage>
        <taxon>Eukaryota</taxon>
        <taxon>Metazoa</taxon>
        <taxon>Chordata</taxon>
        <taxon>Craniata</taxon>
        <taxon>Vertebrata</taxon>
        <taxon>Euteleostomi</taxon>
        <taxon>Actinopterygii</taxon>
        <taxon>Neopterygii</taxon>
        <taxon>Teleostei</taxon>
        <taxon>Neoteleostei</taxon>
        <taxon>Acanthomorphata</taxon>
        <taxon>Ovalentaria</taxon>
        <taxon>Pomacentridae</taxon>
        <taxon>Stegastes</taxon>
    </lineage>
</organism>
<dbReference type="InterPro" id="IPR000233">
    <property type="entry name" value="Cadherin_Y-type_LIR"/>
</dbReference>
<keyword evidence="19" id="KW-1185">Reference proteome</keyword>
<gene>
    <name evidence="20" type="primary">cdh7a</name>
</gene>
<dbReference type="GO" id="GO:0000902">
    <property type="term" value="P:cell morphogenesis"/>
    <property type="evidence" value="ECO:0007669"/>
    <property type="project" value="TreeGrafter"/>
</dbReference>
<feature type="domain" description="Cadherin" evidence="18">
    <location>
        <begin position="163"/>
        <end position="271"/>
    </location>
</feature>
<evidence type="ECO:0000313" key="20">
    <source>
        <dbReference type="RefSeq" id="XP_008279151.1"/>
    </source>
</evidence>
<dbReference type="GO" id="GO:0016477">
    <property type="term" value="P:cell migration"/>
    <property type="evidence" value="ECO:0007669"/>
    <property type="project" value="TreeGrafter"/>
</dbReference>
<keyword evidence="7 13" id="KW-0106">Calcium</keyword>
<feature type="chain" id="PRO_5041313464" evidence="17">
    <location>
        <begin position="30"/>
        <end position="820"/>
    </location>
</feature>
<dbReference type="FunFam" id="4.10.900.10:FF:000001">
    <property type="entry name" value="Cadherin 2"/>
    <property type="match status" value="1"/>
</dbReference>
<dbReference type="PROSITE" id="PS00232">
    <property type="entry name" value="CADHERIN_1"/>
    <property type="match status" value="2"/>
</dbReference>
<keyword evidence="6" id="KW-0677">Repeat</keyword>
<dbReference type="InterPro" id="IPR027397">
    <property type="entry name" value="Catenin-bd_sf"/>
</dbReference>
<keyword evidence="12" id="KW-0325">Glycoprotein</keyword>
<dbReference type="CTD" id="567704"/>
<dbReference type="FunFam" id="2.60.40.60:FF:000373">
    <property type="entry name" value="Ventral neural cadherin"/>
    <property type="match status" value="1"/>
</dbReference>
<evidence type="ECO:0000313" key="19">
    <source>
        <dbReference type="Proteomes" id="UP000694891"/>
    </source>
</evidence>
<dbReference type="GO" id="GO:0007156">
    <property type="term" value="P:homophilic cell adhesion via plasma membrane adhesion molecules"/>
    <property type="evidence" value="ECO:0007669"/>
    <property type="project" value="InterPro"/>
</dbReference>
<comment type="function">
    <text evidence="15">Cadherins are calcium-dependent cell adhesion proteins.</text>
</comment>
<dbReference type="GO" id="GO:0002009">
    <property type="term" value="P:morphogenesis of an epithelium"/>
    <property type="evidence" value="ECO:0007669"/>
    <property type="project" value="UniProtKB-ARBA"/>
</dbReference>
<dbReference type="PROSITE" id="PS50268">
    <property type="entry name" value="CADHERIN_2"/>
    <property type="match status" value="5"/>
</dbReference>
<reference evidence="20" key="1">
    <citation type="submission" date="2025-08" db="UniProtKB">
        <authorList>
            <consortium name="RefSeq"/>
        </authorList>
    </citation>
    <scope>IDENTIFICATION</scope>
</reference>
<dbReference type="PANTHER" id="PTHR24027:SF91">
    <property type="entry name" value="CADHERIN-7"/>
    <property type="match status" value="1"/>
</dbReference>
<dbReference type="GO" id="GO:0016342">
    <property type="term" value="C:catenin complex"/>
    <property type="evidence" value="ECO:0007669"/>
    <property type="project" value="TreeGrafter"/>
</dbReference>
<dbReference type="Pfam" id="PF00028">
    <property type="entry name" value="Cadherin"/>
    <property type="match status" value="5"/>
</dbReference>
<keyword evidence="4 14" id="KW-0812">Transmembrane</keyword>
<evidence type="ECO:0000256" key="8">
    <source>
        <dbReference type="ARBA" id="ARBA00022889"/>
    </source>
</evidence>
<dbReference type="SUPFAM" id="SSF49313">
    <property type="entry name" value="Cadherin-like"/>
    <property type="match status" value="5"/>
</dbReference>
<dbReference type="GO" id="GO:0016339">
    <property type="term" value="P:calcium-dependent cell-cell adhesion via plasma membrane cell adhesion molecules"/>
    <property type="evidence" value="ECO:0007669"/>
    <property type="project" value="TreeGrafter"/>
</dbReference>
<evidence type="ECO:0000256" key="16">
    <source>
        <dbReference type="SAM" id="Phobius"/>
    </source>
</evidence>
<dbReference type="FunFam" id="2.60.40.60:FF:000265">
    <property type="entry name" value="Cadherin 12"/>
    <property type="match status" value="1"/>
</dbReference>
<comment type="subcellular location">
    <subcellularLocation>
        <location evidence="2">Cell junction</location>
        <location evidence="2">Adherens junction</location>
    </subcellularLocation>
    <subcellularLocation>
        <location evidence="1 14">Cell membrane</location>
        <topology evidence="1 14">Single-pass type I membrane protein</topology>
    </subcellularLocation>
</comment>
<dbReference type="Proteomes" id="UP000694891">
    <property type="component" value="Unplaced"/>
</dbReference>
<evidence type="ECO:0000256" key="3">
    <source>
        <dbReference type="ARBA" id="ARBA00022475"/>
    </source>
</evidence>
<dbReference type="Gene3D" id="2.60.40.60">
    <property type="entry name" value="Cadherins"/>
    <property type="match status" value="5"/>
</dbReference>
<evidence type="ECO:0000256" key="14">
    <source>
        <dbReference type="RuleBase" id="RU003318"/>
    </source>
</evidence>
<dbReference type="GO" id="GO:0005509">
    <property type="term" value="F:calcium ion binding"/>
    <property type="evidence" value="ECO:0007669"/>
    <property type="project" value="UniProtKB-UniRule"/>
</dbReference>
<dbReference type="RefSeq" id="XP_008279151.1">
    <property type="nucleotide sequence ID" value="XM_008280929.1"/>
</dbReference>
<protein>
    <submittedName>
        <fullName evidence="20">Cadherin-7a</fullName>
    </submittedName>
</protein>
<evidence type="ECO:0000256" key="17">
    <source>
        <dbReference type="SAM" id="SignalP"/>
    </source>
</evidence>
<name>A0A9Y4JYB2_9TELE</name>
<feature type="domain" description="Cadherin" evidence="18">
    <location>
        <begin position="272"/>
        <end position="386"/>
    </location>
</feature>
<feature type="domain" description="Cadherin" evidence="18">
    <location>
        <begin position="82"/>
        <end position="162"/>
    </location>
</feature>
<dbReference type="FunFam" id="2.60.40.60:FF:000017">
    <property type="entry name" value="Cadherin 24"/>
    <property type="match status" value="1"/>
</dbReference>
<dbReference type="InterPro" id="IPR002126">
    <property type="entry name" value="Cadherin-like_dom"/>
</dbReference>
<dbReference type="AlphaFoldDB" id="A0A9Y4JYB2"/>
<evidence type="ECO:0000256" key="10">
    <source>
        <dbReference type="ARBA" id="ARBA00022989"/>
    </source>
</evidence>
<keyword evidence="17" id="KW-0732">Signal</keyword>
<keyword evidence="8 14" id="KW-0130">Cell adhesion</keyword>
<dbReference type="GO" id="GO:0005912">
    <property type="term" value="C:adherens junction"/>
    <property type="evidence" value="ECO:0007669"/>
    <property type="project" value="UniProtKB-SubCell"/>
</dbReference>
<evidence type="ECO:0000256" key="1">
    <source>
        <dbReference type="ARBA" id="ARBA00004251"/>
    </source>
</evidence>
<dbReference type="InterPro" id="IPR039808">
    <property type="entry name" value="Cadherin"/>
</dbReference>
<dbReference type="Pfam" id="PF01049">
    <property type="entry name" value="CADH_Y-type_LIR"/>
    <property type="match status" value="1"/>
</dbReference>
<feature type="domain" description="Cadherin" evidence="18">
    <location>
        <begin position="387"/>
        <end position="491"/>
    </location>
</feature>
<keyword evidence="9" id="KW-0965">Cell junction</keyword>
<evidence type="ECO:0000256" key="7">
    <source>
        <dbReference type="ARBA" id="ARBA00022837"/>
    </source>
</evidence>
<dbReference type="GO" id="GO:0007043">
    <property type="term" value="P:cell-cell junction assembly"/>
    <property type="evidence" value="ECO:0007669"/>
    <property type="project" value="TreeGrafter"/>
</dbReference>
<dbReference type="GO" id="GO:0008013">
    <property type="term" value="F:beta-catenin binding"/>
    <property type="evidence" value="ECO:0007669"/>
    <property type="project" value="TreeGrafter"/>
</dbReference>
<dbReference type="GO" id="GO:0034332">
    <property type="term" value="P:adherens junction organization"/>
    <property type="evidence" value="ECO:0007669"/>
    <property type="project" value="TreeGrafter"/>
</dbReference>
<sequence length="820" mass="90449">MMGWCCSGICRTLAFLALLFPPWERGCWGLNPSSGDLEKSPHSEPDPWEVLHRHKRSWVWNQFFVLEEYTGNEPLYVGKLHSDVDKGDGKVKYVLSGEGATSIFTIDENTGDIHATKRLDREAQAYYTLQAQAVDRLTNLPVEPRSEFVVKVQDINDNEPKFLDGPYLAGVPEMSPLGTMVVQVAATDADDPTYGNSARVVYSIIHGQPYFSVEPKTGVIRTALPNMDRETRDQYVLVIQAKDMVGQMGGLSGTTSVTVTLTDVNDNPPRFTHKSYQYTVLESLPVQSVVARIKAADADIGSNAEMDYRIMDGDGPGMFNITTDENTQEGVIILLKPLDFETKSSFSLRIEATNRNIDSNFLSLGPFSDTTSVKVTVEDVNEPPVFSASLSKMSVSEDAKVGTSIGRVSAHDPDTSNSGIRYSIDRNTDLERFFNVDALSGVISTAKPLDREANSVHNLTIFAIESKDPMEIGKGIALITVQDINDNAPVFAIDYETLLCENAMPGQVIQTISAVDKDEPPNGHGFYFALAAPVAGNLNFTLRDNKGAFYTSQDDFNLNTQDENCFYTTASILTKRGGFRRREQPVYRLPVLIVDSGSPALSSTNTLSVRVCDCDSDGVALSCGAVAYTSTGLSTGALLAILGCIITLLVMVLLIVTMRRRRKEPLILEEERDIRENIVRYDDEGGGEEDTEAFDMVTLRNLNVIRDPNVRRDVTPDTPTFFHYPTASRPSYKSLPDNVVFREFIWERLKDADVDPSAPPYDSLQTYAFEGSGSVAESLSSLESLSTDSDQNYDYLSNWGPRFKKLADLYGNSDGTGVFS</sequence>
<dbReference type="InterPro" id="IPR015919">
    <property type="entry name" value="Cadherin-like_sf"/>
</dbReference>
<evidence type="ECO:0000256" key="6">
    <source>
        <dbReference type="ARBA" id="ARBA00022737"/>
    </source>
</evidence>
<evidence type="ECO:0000256" key="2">
    <source>
        <dbReference type="ARBA" id="ARBA00004536"/>
    </source>
</evidence>
<dbReference type="SMART" id="SM00112">
    <property type="entry name" value="CA"/>
    <property type="match status" value="5"/>
</dbReference>
<evidence type="ECO:0000256" key="12">
    <source>
        <dbReference type="ARBA" id="ARBA00023180"/>
    </source>
</evidence>
<dbReference type="InterPro" id="IPR020894">
    <property type="entry name" value="Cadherin_CS"/>
</dbReference>
<evidence type="ECO:0000256" key="15">
    <source>
        <dbReference type="RuleBase" id="RU004357"/>
    </source>
</evidence>
<evidence type="ECO:0000256" key="11">
    <source>
        <dbReference type="ARBA" id="ARBA00023136"/>
    </source>
</evidence>
<proteinExistence type="predicted"/>
<feature type="domain" description="Cadherin" evidence="18">
    <location>
        <begin position="491"/>
        <end position="621"/>
    </location>
</feature>
<evidence type="ECO:0000259" key="18">
    <source>
        <dbReference type="PROSITE" id="PS50268"/>
    </source>
</evidence>
<keyword evidence="10 16" id="KW-1133">Transmembrane helix</keyword>
<keyword evidence="11 16" id="KW-0472">Membrane</keyword>
<evidence type="ECO:0000256" key="13">
    <source>
        <dbReference type="PROSITE-ProRule" id="PRU00043"/>
    </source>
</evidence>